<dbReference type="KEGG" id="proe:H9L23_14205"/>
<dbReference type="EMBL" id="CP060723">
    <property type="protein sequence ID" value="QNN40305.1"/>
    <property type="molecule type" value="Genomic_DNA"/>
</dbReference>
<evidence type="ECO:0000259" key="2">
    <source>
        <dbReference type="Pfam" id="PF05569"/>
    </source>
</evidence>
<evidence type="ECO:0000256" key="1">
    <source>
        <dbReference type="SAM" id="Phobius"/>
    </source>
</evidence>
<keyword evidence="1" id="KW-0812">Transmembrane</keyword>
<dbReference type="Proteomes" id="UP000515806">
    <property type="component" value="Chromosome"/>
</dbReference>
<proteinExistence type="predicted"/>
<dbReference type="InterPro" id="IPR008756">
    <property type="entry name" value="Peptidase_M56"/>
</dbReference>
<feature type="transmembrane region" description="Helical" evidence="1">
    <location>
        <begin position="136"/>
        <end position="155"/>
    </location>
</feature>
<dbReference type="CDD" id="cd07341">
    <property type="entry name" value="M56_BlaR1_MecR1_like"/>
    <property type="match status" value="1"/>
</dbReference>
<dbReference type="Pfam" id="PF13585">
    <property type="entry name" value="CHU_C"/>
    <property type="match status" value="1"/>
</dbReference>
<reference evidence="3 4" key="1">
    <citation type="submission" date="2020-08" db="EMBL/GenBank/DDBJ databases">
        <title>Genome sequence of Pedobacter roseus KACC 11594T.</title>
        <authorList>
            <person name="Hyun D.-W."/>
            <person name="Bae J.-W."/>
        </authorList>
    </citation>
    <scope>NUCLEOTIDE SEQUENCE [LARGE SCALE GENOMIC DNA]</scope>
    <source>
        <strain evidence="3 4">KACC 11594</strain>
    </source>
</reference>
<dbReference type="AlphaFoldDB" id="A0A7G9QAD0"/>
<sequence>MIDLKDSKIAFSFFNMLFIDPQLPEKSTILKHELVHIKQKHSLDVLLFEMIQIINWFNPISYLIKKDIKLIHEYLADEETTKNDIEKYHYAMFLIQNSTGIKNLTLTNQIFSSSILKKRISMLNQKKSARWARLKLLLVLPITVGILCISTIAFTKDYGFVELGSSFSKQSVKLDTIMKVDKNKLPAPLAIEARPTVKQKKSSYKVNQIKFPPPIVKPDEQTFFYPRTQYNGKTNEIIKLEKRYIIINGQPVDDNSTFYGVRNTKSVNYLSQLEAIKKYGKEKGKNGAIEITGDNIQYAPKISPPPPLKTDNNKLKKVVLLAPPPPIKNKDANNDVYHIDVDLDRTKGDKLIAPESEQGKKTVSIYSDRGEKVYISSDYKNDWDGKLNAFTKKKLDASNYYNYELTILQPKGKKTKVIRGTITLK</sequence>
<dbReference type="PANTHER" id="PTHR34978">
    <property type="entry name" value="POSSIBLE SENSOR-TRANSDUCER PROTEIN BLAR"/>
    <property type="match status" value="1"/>
</dbReference>
<name>A0A7G9QAD0_9SPHI</name>
<dbReference type="PANTHER" id="PTHR34978:SF3">
    <property type="entry name" value="SLR0241 PROTEIN"/>
    <property type="match status" value="1"/>
</dbReference>
<dbReference type="InterPro" id="IPR052173">
    <property type="entry name" value="Beta-lactam_resp_regulator"/>
</dbReference>
<gene>
    <name evidence="3" type="ORF">H9L23_14205</name>
</gene>
<dbReference type="Pfam" id="PF05569">
    <property type="entry name" value="Peptidase_M56"/>
    <property type="match status" value="1"/>
</dbReference>
<protein>
    <submittedName>
        <fullName evidence="3">Gliding motility-associated C-terminal domain-containing protein</fullName>
    </submittedName>
</protein>
<keyword evidence="1" id="KW-0472">Membrane</keyword>
<feature type="domain" description="Peptidase M56" evidence="2">
    <location>
        <begin position="25"/>
        <end position="123"/>
    </location>
</feature>
<dbReference type="RefSeq" id="WP_187591039.1">
    <property type="nucleotide sequence ID" value="NZ_CP060723.1"/>
</dbReference>
<keyword evidence="1" id="KW-1133">Transmembrane helix</keyword>
<evidence type="ECO:0000313" key="3">
    <source>
        <dbReference type="EMBL" id="QNN40305.1"/>
    </source>
</evidence>
<accession>A0A7G9QAD0</accession>
<evidence type="ECO:0000313" key="4">
    <source>
        <dbReference type="Proteomes" id="UP000515806"/>
    </source>
</evidence>
<organism evidence="3 4">
    <name type="scientific">Pedobacter roseus</name>
    <dbReference type="NCBI Taxonomy" id="336820"/>
    <lineage>
        <taxon>Bacteria</taxon>
        <taxon>Pseudomonadati</taxon>
        <taxon>Bacteroidota</taxon>
        <taxon>Sphingobacteriia</taxon>
        <taxon>Sphingobacteriales</taxon>
        <taxon>Sphingobacteriaceae</taxon>
        <taxon>Pedobacter</taxon>
    </lineage>
</organism>
<keyword evidence="4" id="KW-1185">Reference proteome</keyword>